<accession>A0ABR6E9R3</accession>
<evidence type="ECO:0000313" key="4">
    <source>
        <dbReference type="Proteomes" id="UP000544052"/>
    </source>
</evidence>
<feature type="compositionally biased region" description="Basic and acidic residues" evidence="1">
    <location>
        <begin position="329"/>
        <end position="344"/>
    </location>
</feature>
<feature type="compositionally biased region" description="Polar residues" evidence="1">
    <location>
        <begin position="313"/>
        <end position="328"/>
    </location>
</feature>
<proteinExistence type="predicted"/>
<feature type="compositionally biased region" description="Polar residues" evidence="1">
    <location>
        <begin position="234"/>
        <end position="259"/>
    </location>
</feature>
<feature type="region of interest" description="Disordered" evidence="1">
    <location>
        <begin position="550"/>
        <end position="576"/>
    </location>
</feature>
<feature type="compositionally biased region" description="Polar residues" evidence="1">
    <location>
        <begin position="496"/>
        <end position="506"/>
    </location>
</feature>
<feature type="compositionally biased region" description="Polar residues" evidence="1">
    <location>
        <begin position="345"/>
        <end position="370"/>
    </location>
</feature>
<keyword evidence="2" id="KW-0732">Signal</keyword>
<feature type="signal peptide" evidence="2">
    <location>
        <begin position="1"/>
        <end position="32"/>
    </location>
</feature>
<name>A0ABR6E9R3_9LACO</name>
<keyword evidence="4" id="KW-1185">Reference proteome</keyword>
<feature type="compositionally biased region" description="Basic and acidic residues" evidence="1">
    <location>
        <begin position="285"/>
        <end position="312"/>
    </location>
</feature>
<reference evidence="3 4" key="1">
    <citation type="submission" date="2020-07" db="EMBL/GenBank/DDBJ databases">
        <title>Description of Limosilactobacillus balticus sp. nov., Limosilactobacillus agrestis sp. nov., Limosilactobacillus albertensis sp. nov., Limosilactobacillus rudii sp. nov., Limosilactobacillus fastidiosus sp. nov., five novel Limosilactobacillus species isolated from the vertebrate gastrointestinal tract, and proposal of 6 subspecies of Limosilactobacillus reuteri adapted to the gastrointestinal tract of specific vertebrate hosts.</title>
        <authorList>
            <person name="Li F."/>
            <person name="Cheng C."/>
            <person name="Zheng J."/>
            <person name="Quevedo R.M."/>
            <person name="Li J."/>
            <person name="Roos S."/>
            <person name="Gaenzle M.G."/>
            <person name="Walter J."/>
        </authorList>
    </citation>
    <scope>NUCLEOTIDE SEQUENCE [LARGE SCALE GENOMIC DNA]</scope>
    <source>
        <strain evidence="3 4">WF-MO7-1</strain>
    </source>
</reference>
<dbReference type="NCBIfam" id="TIGR01167">
    <property type="entry name" value="LPXTG_anchor"/>
    <property type="match status" value="1"/>
</dbReference>
<evidence type="ECO:0000256" key="1">
    <source>
        <dbReference type="SAM" id="MobiDB-lite"/>
    </source>
</evidence>
<comment type="caution">
    <text evidence="3">The sequence shown here is derived from an EMBL/GenBank/DDBJ whole genome shotgun (WGS) entry which is preliminary data.</text>
</comment>
<feature type="compositionally biased region" description="Polar residues" evidence="1">
    <location>
        <begin position="406"/>
        <end position="420"/>
    </location>
</feature>
<dbReference type="RefSeq" id="WP_182583170.1">
    <property type="nucleotide sequence ID" value="NZ_JACIUZ010000043.1"/>
</dbReference>
<dbReference type="EMBL" id="JACIUZ010000043">
    <property type="protein sequence ID" value="MBB1063544.1"/>
    <property type="molecule type" value="Genomic_DNA"/>
</dbReference>
<sequence length="613" mass="68868">MYNKKSIIKQFVGITSATILMTLAVTTSTGHAAQNNQSKITSSQSLNKADEVRQITRIIKIDEPYKGMQTVKQTVVFKKVADQWQALTPNFWSSFFVPNYDDFEPNIVQVRAQPVTADNQGETITVTYHQYKIPDQQRLVEFRHTFYGYDNNFKFSSVTWNSNLVKVGQWYDFPSAPEGFEYCQSELLPKRLKLYRTNQEPFRLLIQPTEKNSEQVVDKHEEQLGKDVDEDNLSMGTHTNLNTNNDSETRTEQPQQTISPERKDGEEPTKQPENASSNQEGDLETSTHDNQTEALKTKEQKNQTPEPAEKEGNTQTASNNKEQITQRELISHNNEEAQSEKRTEQGQQTDSPESTDETAQTDQFSENSAIPTAEAEKSSQVSSTDEITTPDRAPQTEGSATKEESSQTNFNGVEQTTQTELIPRNNPQNQNEGNTNQGQQTYIPESGDGELQITQTSKGNISQTAEVEKSSAGSHPENVTTDDGINYQEEPESSENKTAALSNLEDSQIEKHPQNEESPNNARSNHRSLEMNDASIQQLLDRDSTSLKELHRKKKQVTANQGKSTILPQTGNQTDNKTTLGGIIITGLVTSLTAVFWKHRGKKGEKAKKDLHF</sequence>
<protein>
    <submittedName>
        <fullName evidence="3">LPXTG cell wall anchor domain-containing protein</fullName>
    </submittedName>
</protein>
<feature type="chain" id="PRO_5045125912" evidence="2">
    <location>
        <begin position="33"/>
        <end position="613"/>
    </location>
</feature>
<organism evidence="3 4">
    <name type="scientific">Limosilactobacillus fastidiosus</name>
    <dbReference type="NCBI Taxonomy" id="2759855"/>
    <lineage>
        <taxon>Bacteria</taxon>
        <taxon>Bacillati</taxon>
        <taxon>Bacillota</taxon>
        <taxon>Bacilli</taxon>
        <taxon>Lactobacillales</taxon>
        <taxon>Lactobacillaceae</taxon>
        <taxon>Limosilactobacillus</taxon>
    </lineage>
</organism>
<dbReference type="Proteomes" id="UP000544052">
    <property type="component" value="Unassembled WGS sequence"/>
</dbReference>
<gene>
    <name evidence="3" type="ORF">H5R64_07205</name>
</gene>
<feature type="compositionally biased region" description="Low complexity" evidence="1">
    <location>
        <begin position="425"/>
        <end position="441"/>
    </location>
</feature>
<evidence type="ECO:0000256" key="2">
    <source>
        <dbReference type="SAM" id="SignalP"/>
    </source>
</evidence>
<feature type="compositionally biased region" description="Basic and acidic residues" evidence="1">
    <location>
        <begin position="260"/>
        <end position="270"/>
    </location>
</feature>
<feature type="compositionally biased region" description="Polar residues" evidence="1">
    <location>
        <begin position="557"/>
        <end position="576"/>
    </location>
</feature>
<feature type="compositionally biased region" description="Polar residues" evidence="1">
    <location>
        <begin position="452"/>
        <end position="483"/>
    </location>
</feature>
<feature type="region of interest" description="Disordered" evidence="1">
    <location>
        <begin position="225"/>
        <end position="526"/>
    </location>
</feature>
<feature type="compositionally biased region" description="Polar residues" evidence="1">
    <location>
        <begin position="271"/>
        <end position="280"/>
    </location>
</feature>
<evidence type="ECO:0000313" key="3">
    <source>
        <dbReference type="EMBL" id="MBB1063544.1"/>
    </source>
</evidence>
<feature type="compositionally biased region" description="Polar residues" evidence="1">
    <location>
        <begin position="378"/>
        <end position="387"/>
    </location>
</feature>